<protein>
    <recommendedName>
        <fullName evidence="5">Restriction of telomere capping protein 4</fullName>
    </recommendedName>
</protein>
<evidence type="ECO:0000256" key="5">
    <source>
        <dbReference type="ARBA" id="ARBA00015162"/>
    </source>
</evidence>
<feature type="compositionally biased region" description="Low complexity" evidence="8">
    <location>
        <begin position="98"/>
        <end position="108"/>
    </location>
</feature>
<accession>A0A9P0QMJ8</accession>
<dbReference type="InterPro" id="IPR028094">
    <property type="entry name" value="RTC4_C"/>
</dbReference>
<dbReference type="PANTHER" id="PTHR41391:SF1">
    <property type="entry name" value="RESTRICTION OF TELOMERE CAPPING PROTEIN 4"/>
    <property type="match status" value="1"/>
</dbReference>
<reference evidence="10" key="1">
    <citation type="submission" date="2022-03" db="EMBL/GenBank/DDBJ databases">
        <authorList>
            <person name="Legras J.-L."/>
            <person name="Devillers H."/>
            <person name="Grondin C."/>
        </authorList>
    </citation>
    <scope>NUCLEOTIDE SEQUENCE</scope>
    <source>
        <strain evidence="10">CLIB 1423</strain>
    </source>
</reference>
<feature type="domain" description="Restriction of telomere capping protein 4 C-terminal" evidence="9">
    <location>
        <begin position="253"/>
        <end position="378"/>
    </location>
</feature>
<feature type="region of interest" description="Disordered" evidence="8">
    <location>
        <begin position="1"/>
        <end position="56"/>
    </location>
</feature>
<feature type="compositionally biased region" description="Basic and acidic residues" evidence="8">
    <location>
        <begin position="13"/>
        <end position="40"/>
    </location>
</feature>
<evidence type="ECO:0000256" key="4">
    <source>
        <dbReference type="ARBA" id="ARBA00009461"/>
    </source>
</evidence>
<evidence type="ECO:0000256" key="6">
    <source>
        <dbReference type="ARBA" id="ARBA00022490"/>
    </source>
</evidence>
<evidence type="ECO:0000256" key="1">
    <source>
        <dbReference type="ARBA" id="ARBA00002738"/>
    </source>
</evidence>
<feature type="compositionally biased region" description="Basic and acidic residues" evidence="8">
    <location>
        <begin position="71"/>
        <end position="80"/>
    </location>
</feature>
<dbReference type="GO" id="GO:0005737">
    <property type="term" value="C:cytoplasm"/>
    <property type="evidence" value="ECO:0007669"/>
    <property type="project" value="UniProtKB-SubCell"/>
</dbReference>
<dbReference type="EMBL" id="CAKXYY010000003">
    <property type="protein sequence ID" value="CAH2351180.1"/>
    <property type="molecule type" value="Genomic_DNA"/>
</dbReference>
<proteinExistence type="inferred from homology"/>
<feature type="region of interest" description="Disordered" evidence="8">
    <location>
        <begin position="69"/>
        <end position="111"/>
    </location>
</feature>
<evidence type="ECO:0000256" key="3">
    <source>
        <dbReference type="ARBA" id="ARBA00004496"/>
    </source>
</evidence>
<evidence type="ECO:0000313" key="10">
    <source>
        <dbReference type="EMBL" id="CAH2351180.1"/>
    </source>
</evidence>
<evidence type="ECO:0000256" key="8">
    <source>
        <dbReference type="SAM" id="MobiDB-lite"/>
    </source>
</evidence>
<feature type="region of interest" description="Disordered" evidence="8">
    <location>
        <begin position="400"/>
        <end position="478"/>
    </location>
</feature>
<comment type="caution">
    <text evidence="10">The sequence shown here is derived from an EMBL/GenBank/DDBJ whole genome shotgun (WGS) entry which is preliminary data.</text>
</comment>
<organism evidence="10 11">
    <name type="scientific">[Candida] railenensis</name>
    <dbReference type="NCBI Taxonomy" id="45579"/>
    <lineage>
        <taxon>Eukaryota</taxon>
        <taxon>Fungi</taxon>
        <taxon>Dikarya</taxon>
        <taxon>Ascomycota</taxon>
        <taxon>Saccharomycotina</taxon>
        <taxon>Pichiomycetes</taxon>
        <taxon>Debaryomycetaceae</taxon>
        <taxon>Kurtzmaniella</taxon>
    </lineage>
</organism>
<sequence length="478" mass="53668">MYRSLNKSIKSSPDSKKLPVADEYDRRNEPPSLHDRHDRVNNLQEKGTTKRKRIRGKIGLKVMNNLVSDSRNNREIDTKNKRTKLGGISSGERTPFTSSSPQKSVASSPIRDVSSLLDSFEKSGNMKLNKSNETASESESDIDGSLIEVGKFSSSPLKRRDSAWDKMDKMIEPSPNSTRRGIEGKVNYYTGDGKDLASLVANGDFLSTIEKKHKLSKDEIALKYGSKSYPDPIISKKLLSQKCLEHINIVPLILKGKLHTCYLYPLAKSKLMASQHETMTQAEKFDINWSKFFGGYYGFQRQSFIASVIMNKYDSELQQANRTNKVVTYWTINGFATFILANEIILRMIMKDFGNCSLERAEEIMRDSTDYGIEVADEIDMIDDLEKDDPLNSESANFMKGLSNGGENRGEITNEPKQPKHLINDNVLDQITKTESESDSEPEPILDTVGESRSIGENPKSIDILDKIVDSGTDSDSD</sequence>
<dbReference type="InterPro" id="IPR039024">
    <property type="entry name" value="RTC4"/>
</dbReference>
<evidence type="ECO:0000256" key="2">
    <source>
        <dbReference type="ARBA" id="ARBA00004123"/>
    </source>
</evidence>
<evidence type="ECO:0000259" key="9">
    <source>
        <dbReference type="SMART" id="SM01312"/>
    </source>
</evidence>
<comment type="subcellular location">
    <subcellularLocation>
        <location evidence="3">Cytoplasm</location>
    </subcellularLocation>
    <subcellularLocation>
        <location evidence="2">Nucleus</location>
    </subcellularLocation>
</comment>
<comment type="function">
    <text evidence="1">May be involved in a process influencing telomere capping.</text>
</comment>
<dbReference type="Proteomes" id="UP000837801">
    <property type="component" value="Unassembled WGS sequence"/>
</dbReference>
<name>A0A9P0QMJ8_9ASCO</name>
<gene>
    <name evidence="10" type="ORF">CLIB1423_03S00782</name>
</gene>
<keyword evidence="6" id="KW-0963">Cytoplasm</keyword>
<evidence type="ECO:0000256" key="7">
    <source>
        <dbReference type="ARBA" id="ARBA00023242"/>
    </source>
</evidence>
<dbReference type="GO" id="GO:0005634">
    <property type="term" value="C:nucleus"/>
    <property type="evidence" value="ECO:0007669"/>
    <property type="project" value="UniProtKB-SubCell"/>
</dbReference>
<keyword evidence="11" id="KW-1185">Reference proteome</keyword>
<feature type="compositionally biased region" description="Basic and acidic residues" evidence="8">
    <location>
        <begin position="408"/>
        <end position="418"/>
    </location>
</feature>
<dbReference type="AlphaFoldDB" id="A0A9P0QMJ8"/>
<dbReference type="OrthoDB" id="128308at2759"/>
<evidence type="ECO:0000313" key="11">
    <source>
        <dbReference type="Proteomes" id="UP000837801"/>
    </source>
</evidence>
<dbReference type="Pfam" id="PF14474">
    <property type="entry name" value="RTC4"/>
    <property type="match status" value="1"/>
</dbReference>
<dbReference type="SMART" id="SM01312">
    <property type="entry name" value="RTC4"/>
    <property type="match status" value="1"/>
</dbReference>
<comment type="similarity">
    <text evidence="4">Belongs to the RTC4 family.</text>
</comment>
<dbReference type="PANTHER" id="PTHR41391">
    <property type="entry name" value="RESTRICTION OF TELOMERE CAPPING PROTEIN 4"/>
    <property type="match status" value="1"/>
</dbReference>
<keyword evidence="7" id="KW-0539">Nucleus</keyword>
<feature type="compositionally biased region" description="Polar residues" evidence="8">
    <location>
        <begin position="1"/>
        <end position="12"/>
    </location>
</feature>